<dbReference type="VEuPathDB" id="TriTrypDB:TcG_01460"/>
<dbReference type="OMA" id="RETECCM"/>
<dbReference type="PANTHER" id="PTHR35614">
    <property type="match status" value="1"/>
</dbReference>
<evidence type="ECO:0000256" key="1">
    <source>
        <dbReference type="SAM" id="MobiDB-lite"/>
    </source>
</evidence>
<accession>A0A2V2W899</accession>
<dbReference type="VEuPathDB" id="TriTrypDB:Tc_MARK_1629"/>
<sequence length="884" mass="99481">MGALPSRETQRRGVYSHRHGRNRRNEVVLIPLTAEFFPDEHSPLFERLYQARHHRTAKYYYRAVRPANTDWDSDYYCQTIAHAYGLDLSDPDGPDKDGLFEKSFTDSIEGLYHRLIRETEYCMCESDEELRQRYMVQLQQQQQHQRKQQQQQQERRRSTRQFPSSTHEEYFGTGLNAYVSGYRDAVMYMQGKEQHTHRNKDGTHVTSPAAFYLRPVPCAIISRYDAQRPHAEEGVEFLGTTVKVLGMFGLFPTTIPMTVNGETVEQHMLKATMFVDKDVGDQILGNVVMLAVHMYVRQCLEARIRAPYIPMVPFILRVPISNIPILQFVREMRVRLQSLLDAGTPRSGARPVRGGSSGSGGGKGGSSAVGGSGAASTTDCADIGDTYVGKFDADAFLFEEDIPSATSPRQLFAEPSEMKWLRNHTSQNTNPEGTLPILMMSGVNVQTTPLKHLSMTNMSHVRLPAWVTEASNEGSLPKTTTSQQQKQSKLAFLLACRRSRFRIWVEDGRLCVWASAAYARRGCLLLAQQLSLTVDSKAFPLPRFWNYRGLLRAGMTVPEPMLHNDVFVVAHDMPSVGLYQGDILRCSTPREIAERQKQQQQQQQLLLSQIKHSGGMNSTAATSPSSEAASTRRGFSNYGVLSAKEPPSPSEQSSQKANYTSNHTSNIFLQDPKEAPVGAFWVHVSFDRENSGPSNSEKRRRGSAPEAQQCDFISYRQTNVEEVLLSWIKKICIQARDFLEPDEHWVRDPITRALVHVDRYVIRRVEHDGMRYFIGITPRFVGQQRRLEKVLVELKAMQGEDPSYACGDGNNDAEENSEADEGSAPEQASMVHGGDASVALLVEEVEEVEEEEETTIHASEAVPSTTQEGVAPCEECNDMNVRLK</sequence>
<dbReference type="VEuPathDB" id="TriTrypDB:TcCLB.508965.100"/>
<comment type="caution">
    <text evidence="2">The sequence shown here is derived from an EMBL/GenBank/DDBJ whole genome shotgun (WGS) entry which is preliminary data.</text>
</comment>
<feature type="region of interest" description="Disordered" evidence="1">
    <location>
        <begin position="801"/>
        <end position="830"/>
    </location>
</feature>
<evidence type="ECO:0000313" key="2">
    <source>
        <dbReference type="EMBL" id="PWV04902.1"/>
    </source>
</evidence>
<dbReference type="AlphaFoldDB" id="A0A2V2W899"/>
<proteinExistence type="predicted"/>
<dbReference type="VEuPathDB" id="TriTrypDB:TcCL_NonESM04819"/>
<feature type="compositionally biased region" description="Low complexity" evidence="1">
    <location>
        <begin position="642"/>
        <end position="657"/>
    </location>
</feature>
<dbReference type="VEuPathDB" id="TriTrypDB:TCDM_04873"/>
<dbReference type="VEuPathDB" id="TriTrypDB:TcCLB.509007.10"/>
<dbReference type="OrthoDB" id="247204at2759"/>
<dbReference type="VEuPathDB" id="TriTrypDB:BCY84_21686"/>
<evidence type="ECO:0000313" key="3">
    <source>
        <dbReference type="Proteomes" id="UP000246078"/>
    </source>
</evidence>
<dbReference type="VEuPathDB" id="TriTrypDB:C4B63_44g118"/>
<feature type="region of interest" description="Disordered" evidence="1">
    <location>
        <begin position="852"/>
        <end position="884"/>
    </location>
</feature>
<feature type="compositionally biased region" description="Acidic residues" evidence="1">
    <location>
        <begin position="811"/>
        <end position="823"/>
    </location>
</feature>
<feature type="region of interest" description="Disordered" evidence="1">
    <location>
        <begin position="638"/>
        <end position="658"/>
    </location>
</feature>
<feature type="compositionally biased region" description="Low complexity" evidence="1">
    <location>
        <begin position="618"/>
        <end position="631"/>
    </location>
</feature>
<dbReference type="VEuPathDB" id="TriTrypDB:C3747_141g26"/>
<feature type="region of interest" description="Disordered" evidence="1">
    <location>
        <begin position="614"/>
        <end position="633"/>
    </location>
</feature>
<dbReference type="Proteomes" id="UP000246078">
    <property type="component" value="Unassembled WGS sequence"/>
</dbReference>
<feature type="region of interest" description="Disordered" evidence="1">
    <location>
        <begin position="141"/>
        <end position="167"/>
    </location>
</feature>
<dbReference type="EMBL" id="PRFC01000141">
    <property type="protein sequence ID" value="PWV04902.1"/>
    <property type="molecule type" value="Genomic_DNA"/>
</dbReference>
<dbReference type="VEuPathDB" id="TriTrypDB:TcYC6_0106480"/>
<name>A0A2V2W899_TRYCR</name>
<gene>
    <name evidence="2" type="ORF">C3747_141g26</name>
</gene>
<protein>
    <submittedName>
        <fullName evidence="2">Uncharacterized protein</fullName>
    </submittedName>
</protein>
<reference evidence="2 3" key="1">
    <citation type="journal article" date="2018" name="Microb. Genom.">
        <title>Expanding an expanded genome: long-read sequencing of Trypanosoma cruzi.</title>
        <authorList>
            <person name="Berna L."/>
            <person name="Rodriguez M."/>
            <person name="Chiribao M.L."/>
            <person name="Parodi-Talice A."/>
            <person name="Pita S."/>
            <person name="Rijo G."/>
            <person name="Alvarez-Valin F."/>
            <person name="Robello C."/>
        </authorList>
    </citation>
    <scope>NUCLEOTIDE SEQUENCE [LARGE SCALE GENOMIC DNA]</scope>
    <source>
        <strain evidence="2 3">TCC</strain>
    </source>
</reference>
<dbReference type="VEuPathDB" id="TriTrypDB:TCSYLVIO_002918"/>
<organism evidence="2 3">
    <name type="scientific">Trypanosoma cruzi</name>
    <dbReference type="NCBI Taxonomy" id="5693"/>
    <lineage>
        <taxon>Eukaryota</taxon>
        <taxon>Discoba</taxon>
        <taxon>Euglenozoa</taxon>
        <taxon>Kinetoplastea</taxon>
        <taxon>Metakinetoplastina</taxon>
        <taxon>Trypanosomatida</taxon>
        <taxon>Trypanosomatidae</taxon>
        <taxon>Trypanosoma</taxon>
        <taxon>Schizotrypanum</taxon>
    </lineage>
</organism>
<dbReference type="VEuPathDB" id="TriTrypDB:TcBrA4_0033350"/>
<feature type="compositionally biased region" description="Low complexity" evidence="1">
    <location>
        <begin position="345"/>
        <end position="354"/>
    </location>
</feature>
<feature type="compositionally biased region" description="Gly residues" evidence="1">
    <location>
        <begin position="355"/>
        <end position="373"/>
    </location>
</feature>
<dbReference type="PANTHER" id="PTHR35614:SF7">
    <property type="match status" value="1"/>
</dbReference>
<feature type="compositionally biased region" description="Low complexity" evidence="1">
    <location>
        <begin position="141"/>
        <end position="152"/>
    </location>
</feature>
<feature type="region of interest" description="Disordered" evidence="1">
    <location>
        <begin position="344"/>
        <end position="375"/>
    </location>
</feature>